<dbReference type="RefSeq" id="WP_182892219.1">
    <property type="nucleotide sequence ID" value="NZ_JACGZW010000006.1"/>
</dbReference>
<dbReference type="AlphaFoldDB" id="A0A7W3VXR7"/>
<evidence type="ECO:0000313" key="1">
    <source>
        <dbReference type="EMBL" id="MBB1155168.1"/>
    </source>
</evidence>
<protein>
    <submittedName>
        <fullName evidence="1">Uncharacterized protein</fullName>
    </submittedName>
</protein>
<evidence type="ECO:0000313" key="2">
    <source>
        <dbReference type="Proteomes" id="UP000526734"/>
    </source>
</evidence>
<reference evidence="1 2" key="1">
    <citation type="submission" date="2020-08" db="EMBL/GenBank/DDBJ databases">
        <title>Amycolatopsis sp. nov. DR6-1 isolated from Dendrobium heterocarpum.</title>
        <authorList>
            <person name="Tedsree N."/>
            <person name="Kuncharoen N."/>
            <person name="Likhitwitayawuid K."/>
            <person name="Tanasupawat S."/>
        </authorList>
    </citation>
    <scope>NUCLEOTIDE SEQUENCE [LARGE SCALE GENOMIC DNA]</scope>
    <source>
        <strain evidence="1 2">DR6-1</strain>
    </source>
</reference>
<dbReference type="Proteomes" id="UP000526734">
    <property type="component" value="Unassembled WGS sequence"/>
</dbReference>
<organism evidence="1 2">
    <name type="scientific">Amycolatopsis dendrobii</name>
    <dbReference type="NCBI Taxonomy" id="2760662"/>
    <lineage>
        <taxon>Bacteria</taxon>
        <taxon>Bacillati</taxon>
        <taxon>Actinomycetota</taxon>
        <taxon>Actinomycetes</taxon>
        <taxon>Pseudonocardiales</taxon>
        <taxon>Pseudonocardiaceae</taxon>
        <taxon>Amycolatopsis</taxon>
    </lineage>
</organism>
<proteinExistence type="predicted"/>
<accession>A0A7W3VXR7</accession>
<gene>
    <name evidence="1" type="ORF">H4281_18665</name>
</gene>
<keyword evidence="2" id="KW-1185">Reference proteome</keyword>
<name>A0A7W3VXR7_9PSEU</name>
<comment type="caution">
    <text evidence="1">The sequence shown here is derived from an EMBL/GenBank/DDBJ whole genome shotgun (WGS) entry which is preliminary data.</text>
</comment>
<dbReference type="EMBL" id="JACGZW010000006">
    <property type="protein sequence ID" value="MBB1155168.1"/>
    <property type="molecule type" value="Genomic_DNA"/>
</dbReference>
<sequence>MFTKLAIAASRTVELILLAPGIATFVQDDNVLALPFWDLLALSYLGIRVARVP</sequence>